<keyword evidence="2" id="KW-0560">Oxidoreductase</keyword>
<proteinExistence type="inferred from homology"/>
<keyword evidence="6" id="KW-1185">Reference proteome</keyword>
<evidence type="ECO:0000256" key="1">
    <source>
        <dbReference type="ARBA" id="ARBA00006484"/>
    </source>
</evidence>
<feature type="transmembrane region" description="Helical" evidence="4">
    <location>
        <begin position="12"/>
        <end position="33"/>
    </location>
</feature>
<evidence type="ECO:0000256" key="4">
    <source>
        <dbReference type="SAM" id="Phobius"/>
    </source>
</evidence>
<comment type="similarity">
    <text evidence="1 3">Belongs to the short-chain dehydrogenases/reductases (SDR) family.</text>
</comment>
<keyword evidence="4" id="KW-1133">Transmembrane helix</keyword>
<dbReference type="CDD" id="cd05374">
    <property type="entry name" value="17beta-HSD-like_SDR_c"/>
    <property type="match status" value="1"/>
</dbReference>
<evidence type="ECO:0000256" key="3">
    <source>
        <dbReference type="RuleBase" id="RU000363"/>
    </source>
</evidence>
<dbReference type="RefSeq" id="XP_040699199.1">
    <property type="nucleotide sequence ID" value="XM_040849845.1"/>
</dbReference>
<keyword evidence="4" id="KW-0812">Transmembrane</keyword>
<dbReference type="EMBL" id="KV878592">
    <property type="protein sequence ID" value="OJJ55393.1"/>
    <property type="molecule type" value="Genomic_DNA"/>
</dbReference>
<dbReference type="GO" id="GO:0016491">
    <property type="term" value="F:oxidoreductase activity"/>
    <property type="evidence" value="ECO:0007669"/>
    <property type="project" value="UniProtKB-KW"/>
</dbReference>
<dbReference type="OrthoDB" id="1274115at2759"/>
<dbReference type="InterPro" id="IPR051911">
    <property type="entry name" value="SDR_oxidoreductase"/>
</dbReference>
<dbReference type="Gene3D" id="3.40.50.720">
    <property type="entry name" value="NAD(P)-binding Rossmann-like Domain"/>
    <property type="match status" value="1"/>
</dbReference>
<sequence>MSEVTTSDRRPLVWLITGCTSGFGQLFVSAVLARGDKVIATARNTTSLTDYASDENVRLLQLDVTDPQDVLDTKAAAVTKYFGRIDVLVNNAGYVLSGVWEQVSHEELLDQFRTNFFGQINVTRAFLPHMRHRQSGTIVFMSSIAGWLGVAAGGPYSASKFALEGAVESLEKETKPLGIRVHLVELGQFRTNILAGDRRRIARQSRAIDDYDTAVRALADRQAETNGKQPGDPAQAVERILDVVRGERSMADVERIPLRVVLGSDAQNIIRNECLEMLRQLDTFSEFSRSTDFPDAAEVKEYK</sequence>
<reference evidence="6" key="1">
    <citation type="journal article" date="2017" name="Genome Biol.">
        <title>Comparative genomics reveals high biological diversity and specific adaptations in the industrially and medically important fungal genus Aspergillus.</title>
        <authorList>
            <person name="de Vries R.P."/>
            <person name="Riley R."/>
            <person name="Wiebenga A."/>
            <person name="Aguilar-Osorio G."/>
            <person name="Amillis S."/>
            <person name="Uchima C.A."/>
            <person name="Anderluh G."/>
            <person name="Asadollahi M."/>
            <person name="Askin M."/>
            <person name="Barry K."/>
            <person name="Battaglia E."/>
            <person name="Bayram O."/>
            <person name="Benocci T."/>
            <person name="Braus-Stromeyer S.A."/>
            <person name="Caldana C."/>
            <person name="Canovas D."/>
            <person name="Cerqueira G.C."/>
            <person name="Chen F."/>
            <person name="Chen W."/>
            <person name="Choi C."/>
            <person name="Clum A."/>
            <person name="Dos Santos R.A."/>
            <person name="Damasio A.R."/>
            <person name="Diallinas G."/>
            <person name="Emri T."/>
            <person name="Fekete E."/>
            <person name="Flipphi M."/>
            <person name="Freyberg S."/>
            <person name="Gallo A."/>
            <person name="Gournas C."/>
            <person name="Habgood R."/>
            <person name="Hainaut M."/>
            <person name="Harispe M.L."/>
            <person name="Henrissat B."/>
            <person name="Hilden K.S."/>
            <person name="Hope R."/>
            <person name="Hossain A."/>
            <person name="Karabika E."/>
            <person name="Karaffa L."/>
            <person name="Karanyi Z."/>
            <person name="Krasevec N."/>
            <person name="Kuo A."/>
            <person name="Kusch H."/>
            <person name="LaButti K."/>
            <person name="Lagendijk E.L."/>
            <person name="Lapidus A."/>
            <person name="Levasseur A."/>
            <person name="Lindquist E."/>
            <person name="Lipzen A."/>
            <person name="Logrieco A.F."/>
            <person name="MacCabe A."/>
            <person name="Maekelae M.R."/>
            <person name="Malavazi I."/>
            <person name="Melin P."/>
            <person name="Meyer V."/>
            <person name="Mielnichuk N."/>
            <person name="Miskei M."/>
            <person name="Molnar A.P."/>
            <person name="Mule G."/>
            <person name="Ngan C.Y."/>
            <person name="Orejas M."/>
            <person name="Orosz E."/>
            <person name="Ouedraogo J.P."/>
            <person name="Overkamp K.M."/>
            <person name="Park H.-S."/>
            <person name="Perrone G."/>
            <person name="Piumi F."/>
            <person name="Punt P.J."/>
            <person name="Ram A.F."/>
            <person name="Ramon A."/>
            <person name="Rauscher S."/>
            <person name="Record E."/>
            <person name="Riano-Pachon D.M."/>
            <person name="Robert V."/>
            <person name="Roehrig J."/>
            <person name="Ruller R."/>
            <person name="Salamov A."/>
            <person name="Salih N.S."/>
            <person name="Samson R.A."/>
            <person name="Sandor E."/>
            <person name="Sanguinetti M."/>
            <person name="Schuetze T."/>
            <person name="Sepcic K."/>
            <person name="Shelest E."/>
            <person name="Sherlock G."/>
            <person name="Sophianopoulou V."/>
            <person name="Squina F.M."/>
            <person name="Sun H."/>
            <person name="Susca A."/>
            <person name="Todd R.B."/>
            <person name="Tsang A."/>
            <person name="Unkles S.E."/>
            <person name="van de Wiele N."/>
            <person name="van Rossen-Uffink D."/>
            <person name="Oliveira J.V."/>
            <person name="Vesth T.C."/>
            <person name="Visser J."/>
            <person name="Yu J.-H."/>
            <person name="Zhou M."/>
            <person name="Andersen M.R."/>
            <person name="Archer D.B."/>
            <person name="Baker S.E."/>
            <person name="Benoit I."/>
            <person name="Brakhage A.A."/>
            <person name="Braus G.H."/>
            <person name="Fischer R."/>
            <person name="Frisvad J.C."/>
            <person name="Goldman G.H."/>
            <person name="Houbraken J."/>
            <person name="Oakley B."/>
            <person name="Pocsi I."/>
            <person name="Scazzocchio C."/>
            <person name="Seiboth B."/>
            <person name="vanKuyk P.A."/>
            <person name="Wortman J."/>
            <person name="Dyer P.S."/>
            <person name="Grigoriev I.V."/>
        </authorList>
    </citation>
    <scope>NUCLEOTIDE SEQUENCE [LARGE SCALE GENOMIC DNA]</scope>
    <source>
        <strain evidence="6">CBS 593.65</strain>
    </source>
</reference>
<organism evidence="5 6">
    <name type="scientific">Aspergillus sydowii CBS 593.65</name>
    <dbReference type="NCBI Taxonomy" id="1036612"/>
    <lineage>
        <taxon>Eukaryota</taxon>
        <taxon>Fungi</taxon>
        <taxon>Dikarya</taxon>
        <taxon>Ascomycota</taxon>
        <taxon>Pezizomycotina</taxon>
        <taxon>Eurotiomycetes</taxon>
        <taxon>Eurotiomycetidae</taxon>
        <taxon>Eurotiales</taxon>
        <taxon>Aspergillaceae</taxon>
        <taxon>Aspergillus</taxon>
        <taxon>Aspergillus subgen. Nidulantes</taxon>
    </lineage>
</organism>
<accession>A0A1L9T7X7</accession>
<evidence type="ECO:0000313" key="5">
    <source>
        <dbReference type="EMBL" id="OJJ55393.1"/>
    </source>
</evidence>
<keyword evidence="4" id="KW-0472">Membrane</keyword>
<dbReference type="STRING" id="1036612.A0A1L9T7X7"/>
<evidence type="ECO:0000256" key="2">
    <source>
        <dbReference type="ARBA" id="ARBA00023002"/>
    </source>
</evidence>
<dbReference type="PRINTS" id="PR00081">
    <property type="entry name" value="GDHRDH"/>
</dbReference>
<dbReference type="PANTHER" id="PTHR43976:SF16">
    <property type="entry name" value="SHORT-CHAIN DEHYDROGENASE_REDUCTASE FAMILY PROTEIN"/>
    <property type="match status" value="1"/>
</dbReference>
<dbReference type="PANTHER" id="PTHR43976">
    <property type="entry name" value="SHORT CHAIN DEHYDROGENASE"/>
    <property type="match status" value="1"/>
</dbReference>
<dbReference type="SUPFAM" id="SSF51735">
    <property type="entry name" value="NAD(P)-binding Rossmann-fold domains"/>
    <property type="match status" value="1"/>
</dbReference>
<dbReference type="VEuPathDB" id="FungiDB:ASPSYDRAFT_60378"/>
<dbReference type="InterPro" id="IPR036291">
    <property type="entry name" value="NAD(P)-bd_dom_sf"/>
</dbReference>
<dbReference type="Pfam" id="PF00106">
    <property type="entry name" value="adh_short"/>
    <property type="match status" value="1"/>
</dbReference>
<dbReference type="GeneID" id="63765918"/>
<protein>
    <submittedName>
        <fullName evidence="5">Uncharacterized protein</fullName>
    </submittedName>
</protein>
<dbReference type="PRINTS" id="PR00080">
    <property type="entry name" value="SDRFAMILY"/>
</dbReference>
<evidence type="ECO:0000313" key="6">
    <source>
        <dbReference type="Proteomes" id="UP000184356"/>
    </source>
</evidence>
<dbReference type="InterPro" id="IPR002347">
    <property type="entry name" value="SDR_fam"/>
</dbReference>
<dbReference type="AlphaFoldDB" id="A0A1L9T7X7"/>
<gene>
    <name evidence="5" type="ORF">ASPSYDRAFT_60378</name>
</gene>
<dbReference type="Proteomes" id="UP000184356">
    <property type="component" value="Unassembled WGS sequence"/>
</dbReference>
<name>A0A1L9T7X7_9EURO</name>